<dbReference type="AlphaFoldDB" id="A0A2U2AFC9"/>
<dbReference type="OrthoDB" id="9811110at2"/>
<dbReference type="PIRSF" id="PIRSF006603">
    <property type="entry name" value="DinF"/>
    <property type="match status" value="1"/>
</dbReference>
<name>A0A2U2AFC9_9GAMM</name>
<dbReference type="InterPro" id="IPR045070">
    <property type="entry name" value="MATE_MepA-like"/>
</dbReference>
<feature type="transmembrane region" description="Helical" evidence="10">
    <location>
        <begin position="62"/>
        <end position="87"/>
    </location>
</feature>
<comment type="similarity">
    <text evidence="2">Belongs to the multi antimicrobial extrusion (MATE) (TC 2.A.66.1) family. MepA subfamily.</text>
</comment>
<keyword evidence="5" id="KW-1003">Cell membrane</keyword>
<evidence type="ECO:0000256" key="4">
    <source>
        <dbReference type="ARBA" id="ARBA00022448"/>
    </source>
</evidence>
<feature type="transmembrane region" description="Helical" evidence="10">
    <location>
        <begin position="21"/>
        <end position="42"/>
    </location>
</feature>
<keyword evidence="9" id="KW-0046">Antibiotic resistance</keyword>
<evidence type="ECO:0000313" key="11">
    <source>
        <dbReference type="EMBL" id="PWD81361.1"/>
    </source>
</evidence>
<dbReference type="InterPro" id="IPR002528">
    <property type="entry name" value="MATE_fam"/>
</dbReference>
<reference evidence="12" key="1">
    <citation type="submission" date="2018-05" db="EMBL/GenBank/DDBJ databases">
        <title>Ignatzschineria dubaiensis sp. nov., isolated from necrotic foot tissues of dromedaries (Camelus dromedarius) and associated maggots in Dubai, United Arab Emirates.</title>
        <authorList>
            <person name="Tsang C.C."/>
            <person name="Tang J.Y.M."/>
            <person name="Fong J.Y.H."/>
            <person name="Kinne J."/>
            <person name="Lee H.H."/>
            <person name="Joseph M."/>
            <person name="Jose S."/>
            <person name="Schuster R.K."/>
            <person name="Tang Y."/>
            <person name="Sivakumar S."/>
            <person name="Chen J.H.K."/>
            <person name="Teng J.L.L."/>
            <person name="Lau S.K.P."/>
            <person name="Wernery U."/>
            <person name="Woo P.C.Y."/>
        </authorList>
    </citation>
    <scope>NUCLEOTIDE SEQUENCE [LARGE SCALE GENOMIC DNA]</scope>
    <source>
        <strain evidence="12">KCTC 22644</strain>
    </source>
</reference>
<dbReference type="GO" id="GO:0042910">
    <property type="term" value="F:xenobiotic transmembrane transporter activity"/>
    <property type="evidence" value="ECO:0007669"/>
    <property type="project" value="InterPro"/>
</dbReference>
<feature type="transmembrane region" description="Helical" evidence="10">
    <location>
        <begin position="99"/>
        <end position="121"/>
    </location>
</feature>
<feature type="transmembrane region" description="Helical" evidence="10">
    <location>
        <begin position="200"/>
        <end position="221"/>
    </location>
</feature>
<evidence type="ECO:0000256" key="9">
    <source>
        <dbReference type="ARBA" id="ARBA00023251"/>
    </source>
</evidence>
<evidence type="ECO:0000313" key="12">
    <source>
        <dbReference type="Proteomes" id="UP000245020"/>
    </source>
</evidence>
<dbReference type="EMBL" id="QEWQ01000003">
    <property type="protein sequence ID" value="PWD81361.1"/>
    <property type="molecule type" value="Genomic_DNA"/>
</dbReference>
<feature type="transmembrane region" description="Helical" evidence="10">
    <location>
        <begin position="394"/>
        <end position="415"/>
    </location>
</feature>
<dbReference type="InterPro" id="IPR048279">
    <property type="entry name" value="MdtK-like"/>
</dbReference>
<keyword evidence="4" id="KW-0813">Transport</keyword>
<dbReference type="InterPro" id="IPR051327">
    <property type="entry name" value="MATE_MepA_subfamily"/>
</dbReference>
<dbReference type="GO" id="GO:0005886">
    <property type="term" value="C:plasma membrane"/>
    <property type="evidence" value="ECO:0007669"/>
    <property type="project" value="UniProtKB-SubCell"/>
</dbReference>
<feature type="transmembrane region" description="Helical" evidence="10">
    <location>
        <begin position="242"/>
        <end position="263"/>
    </location>
</feature>
<comment type="caution">
    <text evidence="11">The sequence shown here is derived from an EMBL/GenBank/DDBJ whole genome shotgun (WGS) entry which is preliminary data.</text>
</comment>
<dbReference type="PANTHER" id="PTHR43823:SF3">
    <property type="entry name" value="MULTIDRUG EXPORT PROTEIN MEPA"/>
    <property type="match status" value="1"/>
</dbReference>
<evidence type="ECO:0000256" key="1">
    <source>
        <dbReference type="ARBA" id="ARBA00004429"/>
    </source>
</evidence>
<evidence type="ECO:0000256" key="10">
    <source>
        <dbReference type="SAM" id="Phobius"/>
    </source>
</evidence>
<accession>A0A2U2AFC9</accession>
<feature type="transmembrane region" description="Helical" evidence="10">
    <location>
        <begin position="366"/>
        <end position="387"/>
    </location>
</feature>
<evidence type="ECO:0000256" key="3">
    <source>
        <dbReference type="ARBA" id="ARBA00022106"/>
    </source>
</evidence>
<feature type="transmembrane region" description="Helical" evidence="10">
    <location>
        <begin position="175"/>
        <end position="194"/>
    </location>
</feature>
<dbReference type="GO" id="GO:0015297">
    <property type="term" value="F:antiporter activity"/>
    <property type="evidence" value="ECO:0007669"/>
    <property type="project" value="InterPro"/>
</dbReference>
<dbReference type="RefSeq" id="WP_109189252.1">
    <property type="nucleotide sequence ID" value="NZ_BMYA01000003.1"/>
</dbReference>
<keyword evidence="8 10" id="KW-0472">Membrane</keyword>
<dbReference type="Proteomes" id="UP000245020">
    <property type="component" value="Unassembled WGS sequence"/>
</dbReference>
<sequence>MEVISHFGVFVRRYNVVVIKLFASYVIPTVLAMFISGTYQIVDGFFVGHFIGVSGLAAINIGWSYITLLLGFGFLVGVGIGSLYSIAKGEEEDEKARKILGQALFLQFIPGILIGIALYFLAPWLVTILGVEGTAAEMAEVFIRTFAFAAPFVIGSLAMPFIVRNVGTPLRSTCYIAAGVTVNILLSFLLISYFKIGILGAALASIGGEMVAMVLGGYYVLKQSEEKLSWHHFKPDFKLLGSILLTGSSAFFTFIYIGFIMTLHHKFLMEYGGTVAVSAYTIAGYLLTIYYFAVEGVANGSQPLISRFYGEERVRSARFVTRLMIYVGLGLGVIITALLLIFPHFFTSWFTDDPELVAVTVYALRLHLAVLFLDGLFVTATMFFQAIGEGQKALFISLGNLLLQVPFLFILPKFWGLDGVWLTMPIATVILAIPVAYIFYRRYQRINDDEFVVELGG</sequence>
<dbReference type="Pfam" id="PF01554">
    <property type="entry name" value="MatE"/>
    <property type="match status" value="2"/>
</dbReference>
<feature type="transmembrane region" description="Helical" evidence="10">
    <location>
        <begin position="275"/>
        <end position="294"/>
    </location>
</feature>
<keyword evidence="7 10" id="KW-1133">Transmembrane helix</keyword>
<comment type="subcellular location">
    <subcellularLocation>
        <location evidence="1">Cell inner membrane</location>
        <topology evidence="1">Multi-pass membrane protein</topology>
    </subcellularLocation>
</comment>
<feature type="transmembrane region" description="Helical" evidence="10">
    <location>
        <begin position="141"/>
        <end position="163"/>
    </location>
</feature>
<protein>
    <recommendedName>
        <fullName evidence="3">Multidrug export protein MepA</fullName>
    </recommendedName>
</protein>
<evidence type="ECO:0000256" key="8">
    <source>
        <dbReference type="ARBA" id="ARBA00023136"/>
    </source>
</evidence>
<feature type="transmembrane region" description="Helical" evidence="10">
    <location>
        <begin position="323"/>
        <end position="346"/>
    </location>
</feature>
<evidence type="ECO:0000256" key="2">
    <source>
        <dbReference type="ARBA" id="ARBA00008417"/>
    </source>
</evidence>
<dbReference type="NCBIfam" id="TIGR00797">
    <property type="entry name" value="matE"/>
    <property type="match status" value="1"/>
</dbReference>
<keyword evidence="6 10" id="KW-0812">Transmembrane</keyword>
<organism evidence="11 12">
    <name type="scientific">Ignatzschineria ureiclastica</name>
    <dbReference type="NCBI Taxonomy" id="472582"/>
    <lineage>
        <taxon>Bacteria</taxon>
        <taxon>Pseudomonadati</taxon>
        <taxon>Pseudomonadota</taxon>
        <taxon>Gammaproteobacteria</taxon>
        <taxon>Cardiobacteriales</taxon>
        <taxon>Ignatzschineriaceae</taxon>
        <taxon>Ignatzschineria</taxon>
    </lineage>
</organism>
<proteinExistence type="inferred from homology"/>
<dbReference type="GO" id="GO:0046677">
    <property type="term" value="P:response to antibiotic"/>
    <property type="evidence" value="ECO:0007669"/>
    <property type="project" value="UniProtKB-KW"/>
</dbReference>
<evidence type="ECO:0000256" key="7">
    <source>
        <dbReference type="ARBA" id="ARBA00022989"/>
    </source>
</evidence>
<feature type="transmembrane region" description="Helical" evidence="10">
    <location>
        <begin position="421"/>
        <end position="440"/>
    </location>
</feature>
<evidence type="ECO:0000256" key="6">
    <source>
        <dbReference type="ARBA" id="ARBA00022692"/>
    </source>
</evidence>
<dbReference type="PANTHER" id="PTHR43823">
    <property type="entry name" value="SPORULATION PROTEIN YKVU"/>
    <property type="match status" value="1"/>
</dbReference>
<dbReference type="CDD" id="cd13143">
    <property type="entry name" value="MATE_MepA_like"/>
    <property type="match status" value="1"/>
</dbReference>
<gene>
    <name evidence="11" type="ORF">DC083_05595</name>
</gene>
<keyword evidence="12" id="KW-1185">Reference proteome</keyword>
<evidence type="ECO:0000256" key="5">
    <source>
        <dbReference type="ARBA" id="ARBA00022475"/>
    </source>
</evidence>